<sequence>MPWRNHRRGLGIIDARWLILLIDGLAILRSESALDEDIAEALTQWFQSLSLWILSSPSGLFEVAKRNNRGSWVDALLTYSALALGIEEAALIVAEFGIKNRPQEQFDTLMLQPLEMRRYTFVSYSLYNIYPLFYLLNVLHWKYSSVKNDERVDAVNRETSLLKSAVKILQDMIPAHELNHIESIEFNENFSLNLYYPYCFAQLSNFPGIYPFPVSKA</sequence>
<dbReference type="EMBL" id="AP027272">
    <property type="protein sequence ID" value="BDX08522.1"/>
    <property type="molecule type" value="Genomic_DNA"/>
</dbReference>
<dbReference type="Gene3D" id="1.50.10.100">
    <property type="entry name" value="Chondroitin AC/alginate lyase"/>
    <property type="match status" value="1"/>
</dbReference>
<accession>A0AA48KTT5</accession>
<dbReference type="Proteomes" id="UP001333710">
    <property type="component" value="Chromosome"/>
</dbReference>
<evidence type="ECO:0000313" key="6">
    <source>
        <dbReference type="Proteomes" id="UP001333710"/>
    </source>
</evidence>
<keyword evidence="1" id="KW-0732">Signal</keyword>
<dbReference type="AlphaFoldDB" id="A0AA48KTT5"/>
<dbReference type="Pfam" id="PF05426">
    <property type="entry name" value="Alginate_lyase"/>
    <property type="match status" value="1"/>
</dbReference>
<feature type="domain" description="Alginate lyase" evidence="4">
    <location>
        <begin position="8"/>
        <end position="135"/>
    </location>
</feature>
<reference evidence="5" key="1">
    <citation type="submission" date="2023-01" db="EMBL/GenBank/DDBJ databases">
        <title>Complete genome sequence of Planctobacterium marinum strain Dej080120_11.</title>
        <authorList>
            <person name="Ueki S."/>
            <person name="Maruyama F."/>
        </authorList>
    </citation>
    <scope>NUCLEOTIDE SEQUENCE</scope>
    <source>
        <strain evidence="5">Dej080120_11</strain>
    </source>
</reference>
<keyword evidence="6" id="KW-1185">Reference proteome</keyword>
<evidence type="ECO:0000256" key="2">
    <source>
        <dbReference type="ARBA" id="ARBA00023239"/>
    </source>
</evidence>
<keyword evidence="3" id="KW-1133">Transmembrane helix</keyword>
<evidence type="ECO:0000313" key="5">
    <source>
        <dbReference type="EMBL" id="BDX08522.1"/>
    </source>
</evidence>
<protein>
    <recommendedName>
        <fullName evidence="4">Alginate lyase domain-containing protein</fullName>
    </recommendedName>
</protein>
<name>A0AA48KTT5_9ALTE</name>
<proteinExistence type="predicted"/>
<evidence type="ECO:0000256" key="3">
    <source>
        <dbReference type="SAM" id="Phobius"/>
    </source>
</evidence>
<feature type="transmembrane region" description="Helical" evidence="3">
    <location>
        <begin position="118"/>
        <end position="139"/>
    </location>
</feature>
<organism evidence="5 6">
    <name type="scientific">Planctobacterium marinum</name>
    <dbReference type="NCBI Taxonomy" id="1631968"/>
    <lineage>
        <taxon>Bacteria</taxon>
        <taxon>Pseudomonadati</taxon>
        <taxon>Pseudomonadota</taxon>
        <taxon>Gammaproteobacteria</taxon>
        <taxon>Alteromonadales</taxon>
        <taxon>Alteromonadaceae</taxon>
        <taxon>Planctobacterium</taxon>
    </lineage>
</organism>
<keyword evidence="2" id="KW-0456">Lyase</keyword>
<keyword evidence="3" id="KW-0472">Membrane</keyword>
<dbReference type="GO" id="GO:0042597">
    <property type="term" value="C:periplasmic space"/>
    <property type="evidence" value="ECO:0007669"/>
    <property type="project" value="InterPro"/>
</dbReference>
<evidence type="ECO:0000259" key="4">
    <source>
        <dbReference type="Pfam" id="PF05426"/>
    </source>
</evidence>
<gene>
    <name evidence="5" type="ORF">MACH26_40430</name>
</gene>
<dbReference type="SUPFAM" id="SSF48230">
    <property type="entry name" value="Chondroitin AC/alginate lyase"/>
    <property type="match status" value="1"/>
</dbReference>
<dbReference type="GO" id="GO:0016829">
    <property type="term" value="F:lyase activity"/>
    <property type="evidence" value="ECO:0007669"/>
    <property type="project" value="UniProtKB-KW"/>
</dbReference>
<keyword evidence="3" id="KW-0812">Transmembrane</keyword>
<dbReference type="InterPro" id="IPR008397">
    <property type="entry name" value="Alginate_lyase_dom"/>
</dbReference>
<evidence type="ECO:0000256" key="1">
    <source>
        <dbReference type="ARBA" id="ARBA00022729"/>
    </source>
</evidence>
<dbReference type="KEGG" id="pmaw:MACH26_40430"/>
<dbReference type="InterPro" id="IPR008929">
    <property type="entry name" value="Chondroitin_lyas"/>
</dbReference>